<accession>A0A918H5H5</accession>
<organism evidence="3 4">
    <name type="scientific">Streptomyces purpureus</name>
    <dbReference type="NCBI Taxonomy" id="1951"/>
    <lineage>
        <taxon>Bacteria</taxon>
        <taxon>Bacillati</taxon>
        <taxon>Actinomycetota</taxon>
        <taxon>Actinomycetes</taxon>
        <taxon>Kitasatosporales</taxon>
        <taxon>Streptomycetaceae</taxon>
        <taxon>Streptomyces</taxon>
    </lineage>
</organism>
<evidence type="ECO:0000256" key="1">
    <source>
        <dbReference type="SAM" id="MobiDB-lite"/>
    </source>
</evidence>
<feature type="transmembrane region" description="Helical" evidence="2">
    <location>
        <begin position="54"/>
        <end position="73"/>
    </location>
</feature>
<feature type="compositionally biased region" description="Pro residues" evidence="1">
    <location>
        <begin position="167"/>
        <end position="181"/>
    </location>
</feature>
<feature type="transmembrane region" description="Helical" evidence="2">
    <location>
        <begin position="20"/>
        <end position="42"/>
    </location>
</feature>
<protein>
    <recommendedName>
        <fullName evidence="5">Integral membrane protein</fullName>
    </recommendedName>
</protein>
<reference evidence="3" key="1">
    <citation type="journal article" date="2014" name="Int. J. Syst. Evol. Microbiol.">
        <title>Complete genome sequence of Corynebacterium casei LMG S-19264T (=DSM 44701T), isolated from a smear-ripened cheese.</title>
        <authorList>
            <consortium name="US DOE Joint Genome Institute (JGI-PGF)"/>
            <person name="Walter F."/>
            <person name="Albersmeier A."/>
            <person name="Kalinowski J."/>
            <person name="Ruckert C."/>
        </authorList>
    </citation>
    <scope>NUCLEOTIDE SEQUENCE</scope>
    <source>
        <strain evidence="3">JCM 3172</strain>
    </source>
</reference>
<feature type="region of interest" description="Disordered" evidence="1">
    <location>
        <begin position="114"/>
        <end position="204"/>
    </location>
</feature>
<evidence type="ECO:0000313" key="3">
    <source>
        <dbReference type="EMBL" id="GGT34905.1"/>
    </source>
</evidence>
<sequence>MYGPGPGFAPPPPRRPSTGAVIVLRVLFTLVPLITIGFLTGVTAMRIAIVTRRAWDWVYFVVSVVVTIGSVASFPEDTDSAQMDVAMSVLLLNAAAAAAYFLYADIRHHERLGAHPGVQQPGRPPFNPYATTMPPQGGGYAHPQQQTAPQLPPQPQPQSPPYTAAPAPTPAPAPPAAPPQSPRINQVRAELDELSDLLRKEEGK</sequence>
<keyword evidence="2" id="KW-0472">Membrane</keyword>
<dbReference type="Proteomes" id="UP000619486">
    <property type="component" value="Unassembled WGS sequence"/>
</dbReference>
<evidence type="ECO:0000313" key="4">
    <source>
        <dbReference type="Proteomes" id="UP000619486"/>
    </source>
</evidence>
<feature type="transmembrane region" description="Helical" evidence="2">
    <location>
        <begin position="85"/>
        <end position="103"/>
    </location>
</feature>
<gene>
    <name evidence="3" type="ORF">GCM10014713_30710</name>
</gene>
<dbReference type="AlphaFoldDB" id="A0A918H5H5"/>
<dbReference type="EMBL" id="BMQQ01000010">
    <property type="protein sequence ID" value="GGT34905.1"/>
    <property type="molecule type" value="Genomic_DNA"/>
</dbReference>
<evidence type="ECO:0008006" key="5">
    <source>
        <dbReference type="Google" id="ProtNLM"/>
    </source>
</evidence>
<proteinExistence type="predicted"/>
<keyword evidence="2" id="KW-0812">Transmembrane</keyword>
<comment type="caution">
    <text evidence="3">The sequence shown here is derived from an EMBL/GenBank/DDBJ whole genome shotgun (WGS) entry which is preliminary data.</text>
</comment>
<feature type="compositionally biased region" description="Pro residues" evidence="1">
    <location>
        <begin position="150"/>
        <end position="160"/>
    </location>
</feature>
<keyword evidence="2" id="KW-1133">Transmembrane helix</keyword>
<reference evidence="3" key="2">
    <citation type="submission" date="2020-09" db="EMBL/GenBank/DDBJ databases">
        <authorList>
            <person name="Sun Q."/>
            <person name="Ohkuma M."/>
        </authorList>
    </citation>
    <scope>NUCLEOTIDE SEQUENCE</scope>
    <source>
        <strain evidence="3">JCM 3172</strain>
    </source>
</reference>
<evidence type="ECO:0000256" key="2">
    <source>
        <dbReference type="SAM" id="Phobius"/>
    </source>
</evidence>
<keyword evidence="4" id="KW-1185">Reference proteome</keyword>
<name>A0A918H5H5_9ACTN</name>